<evidence type="ECO:0000313" key="3">
    <source>
        <dbReference type="Proteomes" id="UP000054858"/>
    </source>
</evidence>
<dbReference type="Proteomes" id="UP000054858">
    <property type="component" value="Unassembled WGS sequence"/>
</dbReference>
<dbReference type="AlphaFoldDB" id="A0A0W0X1J6"/>
<protein>
    <submittedName>
        <fullName evidence="2">Uncharacterized protein</fullName>
    </submittedName>
</protein>
<evidence type="ECO:0000313" key="2">
    <source>
        <dbReference type="EMBL" id="KTD38444.1"/>
    </source>
</evidence>
<sequence>MDGKDKRYTRPRKRPAFSSAEHSTTSGSSAAEHSLASSSTHAAPTPLRTSSATAPGFFSSAPPKVQVSFDQPSLLLLMGILQELRTRNEI</sequence>
<dbReference type="RefSeq" id="WP_025386687.1">
    <property type="nucleotide sequence ID" value="NZ_LCUA01000014.1"/>
</dbReference>
<evidence type="ECO:0000256" key="1">
    <source>
        <dbReference type="SAM" id="MobiDB-lite"/>
    </source>
</evidence>
<accession>A0A0W0X1J6</accession>
<dbReference type="PATRIC" id="fig|29423.5.peg.1454"/>
<comment type="caution">
    <text evidence="2">The sequence shown here is derived from an EMBL/GenBank/DDBJ whole genome shotgun (WGS) entry which is preliminary data.</text>
</comment>
<reference evidence="2 3" key="1">
    <citation type="submission" date="2015-11" db="EMBL/GenBank/DDBJ databases">
        <title>Genomic analysis of 38 Legionella species identifies large and diverse effector repertoires.</title>
        <authorList>
            <person name="Burstein D."/>
            <person name="Amaro F."/>
            <person name="Zusman T."/>
            <person name="Lifshitz Z."/>
            <person name="Cohen O."/>
            <person name="Gilbert J.A."/>
            <person name="Pupko T."/>
            <person name="Shuman H.A."/>
            <person name="Segal G."/>
        </authorList>
    </citation>
    <scope>NUCLEOTIDE SEQUENCE [LARGE SCALE GENOMIC DNA]</scope>
    <source>
        <strain evidence="2 3">Oak Ridge-10</strain>
    </source>
</reference>
<organism evidence="2 3">
    <name type="scientific">Legionella oakridgensis</name>
    <dbReference type="NCBI Taxonomy" id="29423"/>
    <lineage>
        <taxon>Bacteria</taxon>
        <taxon>Pseudomonadati</taxon>
        <taxon>Pseudomonadota</taxon>
        <taxon>Gammaproteobacteria</taxon>
        <taxon>Legionellales</taxon>
        <taxon>Legionellaceae</taxon>
        <taxon>Legionella</taxon>
    </lineage>
</organism>
<feature type="compositionally biased region" description="Low complexity" evidence="1">
    <location>
        <begin position="18"/>
        <end position="47"/>
    </location>
</feature>
<gene>
    <name evidence="2" type="ORF">Loak_1389</name>
</gene>
<proteinExistence type="predicted"/>
<dbReference type="EMBL" id="LNYP01000028">
    <property type="protein sequence ID" value="KTD38444.1"/>
    <property type="molecule type" value="Genomic_DNA"/>
</dbReference>
<name>A0A0W0X1J6_9GAMM</name>
<feature type="region of interest" description="Disordered" evidence="1">
    <location>
        <begin position="1"/>
        <end position="63"/>
    </location>
</feature>